<evidence type="ECO:0000259" key="2">
    <source>
        <dbReference type="SMART" id="SM00858"/>
    </source>
</evidence>
<reference evidence="3 4" key="1">
    <citation type="submission" date="2016-11" db="EMBL/GenBank/DDBJ databases">
        <authorList>
            <person name="Jaros S."/>
            <person name="Januszkiewicz K."/>
            <person name="Wedrychowicz H."/>
        </authorList>
    </citation>
    <scope>NUCLEOTIDE SEQUENCE [LARGE SCALE GENOMIC DNA]</scope>
    <source>
        <strain evidence="3 4">Con a/3</strain>
    </source>
</reference>
<accession>A0A1V3GDG5</accession>
<name>A0A1V3GDG5_9BACL</name>
<dbReference type="Pfam" id="PF08666">
    <property type="entry name" value="SAF"/>
    <property type="match status" value="1"/>
</dbReference>
<sequence length="219" mass="24722">MRAKLILGTAIFMGLITTFLFYNYMGDYNAATVLSENTVKVVTAKRDIKQNEKITADMLTIENVPEASVHPDSVKRIESIENHYATTKMAEGEVFLNHNARTTTEESLRISRKVKEQFRAVSVGVNFVQSVSNLIEPEDYVDVFASIKKGDQIETKMIMENVRVLAIGRKMVEPTEGEPYVEYTSATLEMFPQDVLNIVNAEENGNIHLAVRSKLKRTK</sequence>
<dbReference type="RefSeq" id="WP_077360798.1">
    <property type="nucleotide sequence ID" value="NZ_MQMF01000001.1"/>
</dbReference>
<proteinExistence type="predicted"/>
<dbReference type="EMBL" id="MQMF01000001">
    <property type="protein sequence ID" value="OOE14818.1"/>
    <property type="molecule type" value="Genomic_DNA"/>
</dbReference>
<organism evidence="3 4">
    <name type="scientific">Fictibacillus arsenicus</name>
    <dbReference type="NCBI Taxonomy" id="255247"/>
    <lineage>
        <taxon>Bacteria</taxon>
        <taxon>Bacillati</taxon>
        <taxon>Bacillota</taxon>
        <taxon>Bacilli</taxon>
        <taxon>Bacillales</taxon>
        <taxon>Fictibacillaceae</taxon>
        <taxon>Fictibacillus</taxon>
    </lineage>
</organism>
<keyword evidence="1" id="KW-0812">Transmembrane</keyword>
<dbReference type="CDD" id="cd11614">
    <property type="entry name" value="SAF_CpaB_FlgA_like"/>
    <property type="match status" value="1"/>
</dbReference>
<comment type="caution">
    <text evidence="3">The sequence shown here is derived from an EMBL/GenBank/DDBJ whole genome shotgun (WGS) entry which is preliminary data.</text>
</comment>
<dbReference type="AlphaFoldDB" id="A0A1V3GDG5"/>
<dbReference type="Pfam" id="PF16976">
    <property type="entry name" value="RcpC"/>
    <property type="match status" value="1"/>
</dbReference>
<dbReference type="NCBIfam" id="TIGR03177">
    <property type="entry name" value="pilus_cpaB"/>
    <property type="match status" value="1"/>
</dbReference>
<feature type="transmembrane region" description="Helical" evidence="1">
    <location>
        <begin position="5"/>
        <end position="25"/>
    </location>
</feature>
<evidence type="ECO:0000256" key="1">
    <source>
        <dbReference type="SAM" id="Phobius"/>
    </source>
</evidence>
<evidence type="ECO:0000313" key="4">
    <source>
        <dbReference type="Proteomes" id="UP000188597"/>
    </source>
</evidence>
<gene>
    <name evidence="3" type="ORF">UN64_06425</name>
</gene>
<protein>
    <submittedName>
        <fullName evidence="3">Flp pilus assembly protein CpaB</fullName>
    </submittedName>
</protein>
<dbReference type="InterPro" id="IPR017592">
    <property type="entry name" value="Pilus_assmbl_Flp-typ_CpaB"/>
</dbReference>
<dbReference type="InterPro" id="IPR031571">
    <property type="entry name" value="RcpC_dom"/>
</dbReference>
<keyword evidence="1" id="KW-1133">Transmembrane helix</keyword>
<feature type="domain" description="SAF" evidence="2">
    <location>
        <begin position="39"/>
        <end position="101"/>
    </location>
</feature>
<keyword evidence="1" id="KW-0472">Membrane</keyword>
<dbReference type="SMART" id="SM00858">
    <property type="entry name" value="SAF"/>
    <property type="match status" value="1"/>
</dbReference>
<dbReference type="Gene3D" id="3.90.1210.10">
    <property type="entry name" value="Antifreeze-like/N-acetylneuraminic acid synthase C-terminal domain"/>
    <property type="match status" value="1"/>
</dbReference>
<dbReference type="InterPro" id="IPR013974">
    <property type="entry name" value="SAF"/>
</dbReference>
<evidence type="ECO:0000313" key="3">
    <source>
        <dbReference type="EMBL" id="OOE14818.1"/>
    </source>
</evidence>
<dbReference type="Proteomes" id="UP000188597">
    <property type="component" value="Unassembled WGS sequence"/>
</dbReference>
<dbReference type="OrthoDB" id="1757906at2"/>